<keyword evidence="1" id="KW-0472">Membrane</keyword>
<name>A0A0K2VFL6_LEPSM</name>
<evidence type="ECO:0000256" key="1">
    <source>
        <dbReference type="SAM" id="Phobius"/>
    </source>
</evidence>
<accession>A0A0K2VFL6</accession>
<feature type="non-terminal residue" evidence="2">
    <location>
        <position position="1"/>
    </location>
</feature>
<sequence length="145" mass="16372">PSILSSVPTALSSIKSISSVTGGSTLTVLKLRSCTLATKKLQLNKKLQLEIWMPMVQLLLDMVLLLMVMVLHPVLSLVLQNITNHLLHLVVPLLRENHQIQLHLGMEVLHLLPLVDMDPPLLHSLPINFKMLEDVIYLLTYSYHF</sequence>
<dbReference type="EMBL" id="HACA01031606">
    <property type="protein sequence ID" value="CDW48967.1"/>
    <property type="molecule type" value="Transcribed_RNA"/>
</dbReference>
<evidence type="ECO:0000313" key="2">
    <source>
        <dbReference type="EMBL" id="CDW48967.1"/>
    </source>
</evidence>
<protein>
    <submittedName>
        <fullName evidence="2">Uncharacterized protein</fullName>
    </submittedName>
</protein>
<organism evidence="2">
    <name type="scientific">Lepeophtheirus salmonis</name>
    <name type="common">Salmon louse</name>
    <name type="synonym">Caligus salmonis</name>
    <dbReference type="NCBI Taxonomy" id="72036"/>
    <lineage>
        <taxon>Eukaryota</taxon>
        <taxon>Metazoa</taxon>
        <taxon>Ecdysozoa</taxon>
        <taxon>Arthropoda</taxon>
        <taxon>Crustacea</taxon>
        <taxon>Multicrustacea</taxon>
        <taxon>Hexanauplia</taxon>
        <taxon>Copepoda</taxon>
        <taxon>Siphonostomatoida</taxon>
        <taxon>Caligidae</taxon>
        <taxon>Lepeophtheirus</taxon>
    </lineage>
</organism>
<dbReference type="AlphaFoldDB" id="A0A0K2VFL6"/>
<reference evidence="2" key="1">
    <citation type="submission" date="2014-05" db="EMBL/GenBank/DDBJ databases">
        <authorList>
            <person name="Chronopoulou M."/>
        </authorList>
    </citation>
    <scope>NUCLEOTIDE SEQUENCE</scope>
    <source>
        <tissue evidence="2">Whole organism</tissue>
    </source>
</reference>
<keyword evidence="1" id="KW-0812">Transmembrane</keyword>
<feature type="transmembrane region" description="Helical" evidence="1">
    <location>
        <begin position="51"/>
        <end position="79"/>
    </location>
</feature>
<keyword evidence="1" id="KW-1133">Transmembrane helix</keyword>
<proteinExistence type="predicted"/>